<comment type="caution">
    <text evidence="11">The sequence shown here is derived from an EMBL/GenBank/DDBJ whole genome shotgun (WGS) entry which is preliminary data.</text>
</comment>
<keyword evidence="8" id="KW-1133">Transmembrane helix</keyword>
<dbReference type="GO" id="GO:0004842">
    <property type="term" value="F:ubiquitin-protein transferase activity"/>
    <property type="evidence" value="ECO:0007669"/>
    <property type="project" value="TreeGrafter"/>
</dbReference>
<dbReference type="GO" id="GO:0016567">
    <property type="term" value="P:protein ubiquitination"/>
    <property type="evidence" value="ECO:0007669"/>
    <property type="project" value="TreeGrafter"/>
</dbReference>
<evidence type="ECO:0000256" key="2">
    <source>
        <dbReference type="ARBA" id="ARBA00022679"/>
    </source>
</evidence>
<protein>
    <recommendedName>
        <fullName evidence="10">RING-CH-type domain-containing protein</fullName>
    </recommendedName>
</protein>
<dbReference type="SMART" id="SM00744">
    <property type="entry name" value="RINGv"/>
    <property type="match status" value="1"/>
</dbReference>
<dbReference type="PROSITE" id="PS51292">
    <property type="entry name" value="ZF_RING_CH"/>
    <property type="match status" value="1"/>
</dbReference>
<evidence type="ECO:0000256" key="1">
    <source>
        <dbReference type="ARBA" id="ARBA00004141"/>
    </source>
</evidence>
<evidence type="ECO:0000256" key="8">
    <source>
        <dbReference type="ARBA" id="ARBA00022989"/>
    </source>
</evidence>
<evidence type="ECO:0000256" key="3">
    <source>
        <dbReference type="ARBA" id="ARBA00022692"/>
    </source>
</evidence>
<evidence type="ECO:0000256" key="5">
    <source>
        <dbReference type="ARBA" id="ARBA00022771"/>
    </source>
</evidence>
<dbReference type="GO" id="GO:0008270">
    <property type="term" value="F:zinc ion binding"/>
    <property type="evidence" value="ECO:0007669"/>
    <property type="project" value="UniProtKB-KW"/>
</dbReference>
<keyword evidence="4" id="KW-0479">Metal-binding</keyword>
<sequence length="193" mass="21366">MRPFESNPKFSGSSPGFSAGCLNVTTGSTPICRICHKGDQTECLVSLCKCSGNMSLLHVSCLEHWMNTQNVDHCEDCHHRFTTVAQATGISQFFYWAMHAGSPWVVLRDLICFAVMTPLTALSCFYSIHFASKQALEGRIMGLINFAYHLIPLVPNDRTMLKVGGTTAVPPMNAEAARYCRKDIVSVLFQQLI</sequence>
<evidence type="ECO:0000313" key="11">
    <source>
        <dbReference type="EMBL" id="KAH8034378.1"/>
    </source>
</evidence>
<dbReference type="SUPFAM" id="SSF57850">
    <property type="entry name" value="RING/U-box"/>
    <property type="match status" value="1"/>
</dbReference>
<feature type="domain" description="RING-CH-type" evidence="10">
    <location>
        <begin position="24"/>
        <end position="84"/>
    </location>
</feature>
<evidence type="ECO:0000256" key="9">
    <source>
        <dbReference type="ARBA" id="ARBA00023136"/>
    </source>
</evidence>
<keyword evidence="9" id="KW-0472">Membrane</keyword>
<dbReference type="GO" id="GO:0016020">
    <property type="term" value="C:membrane"/>
    <property type="evidence" value="ECO:0007669"/>
    <property type="project" value="UniProtKB-SubCell"/>
</dbReference>
<reference evidence="11" key="1">
    <citation type="journal article" date="2020" name="Cell">
        <title>Large-Scale Comparative Analyses of Tick Genomes Elucidate Their Genetic Diversity and Vector Capacities.</title>
        <authorList>
            <consortium name="Tick Genome and Microbiome Consortium (TIGMIC)"/>
            <person name="Jia N."/>
            <person name="Wang J."/>
            <person name="Shi W."/>
            <person name="Du L."/>
            <person name="Sun Y."/>
            <person name="Zhan W."/>
            <person name="Jiang J.F."/>
            <person name="Wang Q."/>
            <person name="Zhang B."/>
            <person name="Ji P."/>
            <person name="Bell-Sakyi L."/>
            <person name="Cui X.M."/>
            <person name="Yuan T.T."/>
            <person name="Jiang B.G."/>
            <person name="Yang W.F."/>
            <person name="Lam T.T."/>
            <person name="Chang Q.C."/>
            <person name="Ding S.J."/>
            <person name="Wang X.J."/>
            <person name="Zhu J.G."/>
            <person name="Ruan X.D."/>
            <person name="Zhao L."/>
            <person name="Wei J.T."/>
            <person name="Ye R.Z."/>
            <person name="Que T.C."/>
            <person name="Du C.H."/>
            <person name="Zhou Y.H."/>
            <person name="Cheng J.X."/>
            <person name="Dai P.F."/>
            <person name="Guo W.B."/>
            <person name="Han X.H."/>
            <person name="Huang E.J."/>
            <person name="Li L.F."/>
            <person name="Wei W."/>
            <person name="Gao Y.C."/>
            <person name="Liu J.Z."/>
            <person name="Shao H.Z."/>
            <person name="Wang X."/>
            <person name="Wang C.C."/>
            <person name="Yang T.C."/>
            <person name="Huo Q.B."/>
            <person name="Li W."/>
            <person name="Chen H.Y."/>
            <person name="Chen S.E."/>
            <person name="Zhou L.G."/>
            <person name="Ni X.B."/>
            <person name="Tian J.H."/>
            <person name="Sheng Y."/>
            <person name="Liu T."/>
            <person name="Pan Y.S."/>
            <person name="Xia L.Y."/>
            <person name="Li J."/>
            <person name="Zhao F."/>
            <person name="Cao W.C."/>
        </authorList>
    </citation>
    <scope>NUCLEOTIDE SEQUENCE</scope>
    <source>
        <strain evidence="11">Rmic-2018</strain>
    </source>
</reference>
<name>A0A9J6EJ53_RHIMP</name>
<evidence type="ECO:0000256" key="6">
    <source>
        <dbReference type="ARBA" id="ARBA00022786"/>
    </source>
</evidence>
<dbReference type="PANTHER" id="PTHR46065">
    <property type="entry name" value="E3 UBIQUITIN-PROTEIN LIGASE MARCH 2/3 FAMILY MEMBER"/>
    <property type="match status" value="1"/>
</dbReference>
<dbReference type="PROSITE" id="PS51257">
    <property type="entry name" value="PROKAR_LIPOPROTEIN"/>
    <property type="match status" value="1"/>
</dbReference>
<keyword evidence="3" id="KW-0812">Transmembrane</keyword>
<reference evidence="11" key="2">
    <citation type="submission" date="2021-09" db="EMBL/GenBank/DDBJ databases">
        <authorList>
            <person name="Jia N."/>
            <person name="Wang J."/>
            <person name="Shi W."/>
            <person name="Du L."/>
            <person name="Sun Y."/>
            <person name="Zhan W."/>
            <person name="Jiang J."/>
            <person name="Wang Q."/>
            <person name="Zhang B."/>
            <person name="Ji P."/>
            <person name="Sakyi L.B."/>
            <person name="Cui X."/>
            <person name="Yuan T."/>
            <person name="Jiang B."/>
            <person name="Yang W."/>
            <person name="Lam T.T.-Y."/>
            <person name="Chang Q."/>
            <person name="Ding S."/>
            <person name="Wang X."/>
            <person name="Zhu J."/>
            <person name="Ruan X."/>
            <person name="Zhao L."/>
            <person name="Wei J."/>
            <person name="Que T."/>
            <person name="Du C."/>
            <person name="Cheng J."/>
            <person name="Dai P."/>
            <person name="Han X."/>
            <person name="Huang E."/>
            <person name="Gao Y."/>
            <person name="Liu J."/>
            <person name="Shao H."/>
            <person name="Ye R."/>
            <person name="Li L."/>
            <person name="Wei W."/>
            <person name="Wang X."/>
            <person name="Wang C."/>
            <person name="Huo Q."/>
            <person name="Li W."/>
            <person name="Guo W."/>
            <person name="Chen H."/>
            <person name="Chen S."/>
            <person name="Zhou L."/>
            <person name="Zhou L."/>
            <person name="Ni X."/>
            <person name="Tian J."/>
            <person name="Zhou Y."/>
            <person name="Sheng Y."/>
            <person name="Liu T."/>
            <person name="Pan Y."/>
            <person name="Xia L."/>
            <person name="Li J."/>
            <person name="Zhao F."/>
            <person name="Cao W."/>
        </authorList>
    </citation>
    <scope>NUCLEOTIDE SEQUENCE</scope>
    <source>
        <strain evidence="11">Rmic-2018</strain>
        <tissue evidence="11">Larvae</tissue>
    </source>
</reference>
<organism evidence="11 12">
    <name type="scientific">Rhipicephalus microplus</name>
    <name type="common">Cattle tick</name>
    <name type="synonym">Boophilus microplus</name>
    <dbReference type="NCBI Taxonomy" id="6941"/>
    <lineage>
        <taxon>Eukaryota</taxon>
        <taxon>Metazoa</taxon>
        <taxon>Ecdysozoa</taxon>
        <taxon>Arthropoda</taxon>
        <taxon>Chelicerata</taxon>
        <taxon>Arachnida</taxon>
        <taxon>Acari</taxon>
        <taxon>Parasitiformes</taxon>
        <taxon>Ixodida</taxon>
        <taxon>Ixodoidea</taxon>
        <taxon>Ixodidae</taxon>
        <taxon>Rhipicephalinae</taxon>
        <taxon>Rhipicephalus</taxon>
        <taxon>Boophilus</taxon>
    </lineage>
</organism>
<dbReference type="InterPro" id="IPR011016">
    <property type="entry name" value="Znf_RING-CH"/>
</dbReference>
<dbReference type="EMBL" id="JABSTU010000004">
    <property type="protein sequence ID" value="KAH8034378.1"/>
    <property type="molecule type" value="Genomic_DNA"/>
</dbReference>
<proteinExistence type="predicted"/>
<dbReference type="Proteomes" id="UP000821866">
    <property type="component" value="Chromosome 2"/>
</dbReference>
<accession>A0A9J6EJ53</accession>
<comment type="subcellular location">
    <subcellularLocation>
        <location evidence="1">Membrane</location>
        <topology evidence="1">Multi-pass membrane protein</topology>
    </subcellularLocation>
</comment>
<dbReference type="Gene3D" id="3.30.40.10">
    <property type="entry name" value="Zinc/RING finger domain, C3HC4 (zinc finger)"/>
    <property type="match status" value="1"/>
</dbReference>
<evidence type="ECO:0000313" key="12">
    <source>
        <dbReference type="Proteomes" id="UP000821866"/>
    </source>
</evidence>
<dbReference type="InterPro" id="IPR013083">
    <property type="entry name" value="Znf_RING/FYVE/PHD"/>
</dbReference>
<evidence type="ECO:0000256" key="4">
    <source>
        <dbReference type="ARBA" id="ARBA00022723"/>
    </source>
</evidence>
<evidence type="ECO:0000259" key="10">
    <source>
        <dbReference type="PROSITE" id="PS51292"/>
    </source>
</evidence>
<keyword evidence="12" id="KW-1185">Reference proteome</keyword>
<dbReference type="PANTHER" id="PTHR46065:SF3">
    <property type="entry name" value="FI20425P1"/>
    <property type="match status" value="1"/>
</dbReference>
<keyword evidence="6" id="KW-0833">Ubl conjugation pathway</keyword>
<dbReference type="VEuPathDB" id="VectorBase:LOC119161707"/>
<keyword evidence="5" id="KW-0863">Zinc-finger</keyword>
<gene>
    <name evidence="11" type="ORF">HPB51_023508</name>
</gene>
<keyword evidence="7" id="KW-0862">Zinc</keyword>
<keyword evidence="2" id="KW-0808">Transferase</keyword>
<dbReference type="AlphaFoldDB" id="A0A9J6EJ53"/>
<evidence type="ECO:0000256" key="7">
    <source>
        <dbReference type="ARBA" id="ARBA00022833"/>
    </source>
</evidence>
<dbReference type="Pfam" id="PF12906">
    <property type="entry name" value="RINGv"/>
    <property type="match status" value="1"/>
</dbReference>